<dbReference type="PANTHER" id="PTHR42059:SF1">
    <property type="entry name" value="TNT DOMAIN-CONTAINING PROTEIN"/>
    <property type="match status" value="1"/>
</dbReference>
<dbReference type="AlphaFoldDB" id="A0A167NBR9"/>
<gene>
    <name evidence="2" type="ORF">ISF_07879</name>
</gene>
<proteinExistence type="predicted"/>
<protein>
    <recommendedName>
        <fullName evidence="1">TNT domain-containing protein</fullName>
    </recommendedName>
</protein>
<dbReference type="InterPro" id="IPR053024">
    <property type="entry name" value="Fungal_surface_NADase"/>
</dbReference>
<dbReference type="OrthoDB" id="2923349at2759"/>
<accession>A0A167NBR9</accession>
<dbReference type="Pfam" id="PF14021">
    <property type="entry name" value="TNT"/>
    <property type="match status" value="1"/>
</dbReference>
<dbReference type="EMBL" id="AZHB01000025">
    <property type="protein sequence ID" value="OAA55368.1"/>
    <property type="molecule type" value="Genomic_DNA"/>
</dbReference>
<dbReference type="RefSeq" id="XP_018701221.1">
    <property type="nucleotide sequence ID" value="XM_018851482.1"/>
</dbReference>
<sequence length="112" mass="12291">MPKFNVTSPYPPQHGFLLDVNGNGYLVAASAPFSQRSLPPESLKADPRNPEFPNSYHLYKVIRPFTVISGPIAPWFGQPGFGSQFWTGTVGNIAKLISDGYVERQDLPVLAT</sequence>
<dbReference type="GO" id="GO:0050135">
    <property type="term" value="F:NADP+ nucleosidase activity"/>
    <property type="evidence" value="ECO:0007669"/>
    <property type="project" value="InterPro"/>
</dbReference>
<organism evidence="2 3">
    <name type="scientific">Cordyceps fumosorosea (strain ARSEF 2679)</name>
    <name type="common">Isaria fumosorosea</name>
    <dbReference type="NCBI Taxonomy" id="1081104"/>
    <lineage>
        <taxon>Eukaryota</taxon>
        <taxon>Fungi</taxon>
        <taxon>Dikarya</taxon>
        <taxon>Ascomycota</taxon>
        <taxon>Pezizomycotina</taxon>
        <taxon>Sordariomycetes</taxon>
        <taxon>Hypocreomycetidae</taxon>
        <taxon>Hypocreales</taxon>
        <taxon>Cordycipitaceae</taxon>
        <taxon>Cordyceps</taxon>
    </lineage>
</organism>
<comment type="caution">
    <text evidence="2">The sequence shown here is derived from an EMBL/GenBank/DDBJ whole genome shotgun (WGS) entry which is preliminary data.</text>
</comment>
<reference evidence="2 3" key="1">
    <citation type="journal article" date="2016" name="Genome Biol. Evol.">
        <title>Divergent and convergent evolution of fungal pathogenicity.</title>
        <authorList>
            <person name="Shang Y."/>
            <person name="Xiao G."/>
            <person name="Zheng P."/>
            <person name="Cen K."/>
            <person name="Zhan S."/>
            <person name="Wang C."/>
        </authorList>
    </citation>
    <scope>NUCLEOTIDE SEQUENCE [LARGE SCALE GENOMIC DNA]</scope>
    <source>
        <strain evidence="2 3">ARSEF 2679</strain>
    </source>
</reference>
<evidence type="ECO:0000313" key="3">
    <source>
        <dbReference type="Proteomes" id="UP000076744"/>
    </source>
</evidence>
<dbReference type="InterPro" id="IPR025331">
    <property type="entry name" value="TNT"/>
</dbReference>
<name>A0A167NBR9_CORFA</name>
<dbReference type="PANTHER" id="PTHR42059">
    <property type="entry name" value="TNT DOMAIN-CONTAINING PROTEIN"/>
    <property type="match status" value="1"/>
</dbReference>
<feature type="domain" description="TNT" evidence="1">
    <location>
        <begin position="24"/>
        <end position="104"/>
    </location>
</feature>
<dbReference type="GeneID" id="30024171"/>
<evidence type="ECO:0000313" key="2">
    <source>
        <dbReference type="EMBL" id="OAA55368.1"/>
    </source>
</evidence>
<keyword evidence="3" id="KW-1185">Reference proteome</keyword>
<dbReference type="Proteomes" id="UP000076744">
    <property type="component" value="Unassembled WGS sequence"/>
</dbReference>
<evidence type="ECO:0000259" key="1">
    <source>
        <dbReference type="Pfam" id="PF14021"/>
    </source>
</evidence>